<feature type="region of interest" description="Disordered" evidence="2">
    <location>
        <begin position="1159"/>
        <end position="1192"/>
    </location>
</feature>
<evidence type="ECO:0000313" key="3">
    <source>
        <dbReference type="Proteomes" id="UP000001554"/>
    </source>
</evidence>
<dbReference type="PANTHER" id="PTHR14926">
    <property type="entry name" value="M-PHASE PHOSPHOPROTEIN 9"/>
    <property type="match status" value="1"/>
</dbReference>
<feature type="compositionally biased region" description="Polar residues" evidence="2">
    <location>
        <begin position="397"/>
        <end position="406"/>
    </location>
</feature>
<dbReference type="GeneID" id="118426711"/>
<feature type="region of interest" description="Disordered" evidence="2">
    <location>
        <begin position="682"/>
        <end position="702"/>
    </location>
</feature>
<feature type="compositionally biased region" description="Basic and acidic residues" evidence="2">
    <location>
        <begin position="1044"/>
        <end position="1055"/>
    </location>
</feature>
<feature type="region of interest" description="Disordered" evidence="2">
    <location>
        <begin position="950"/>
        <end position="1130"/>
    </location>
</feature>
<feature type="region of interest" description="Disordered" evidence="2">
    <location>
        <begin position="510"/>
        <end position="568"/>
    </location>
</feature>
<dbReference type="PANTHER" id="PTHR14926:SF1">
    <property type="entry name" value="M-PHASE PHOSPHOPROTEIN 9"/>
    <property type="match status" value="1"/>
</dbReference>
<protein>
    <submittedName>
        <fullName evidence="4 5">M-phase phosphoprotein 9-like isoform X1</fullName>
    </submittedName>
</protein>
<feature type="compositionally biased region" description="Basic and acidic residues" evidence="2">
    <location>
        <begin position="1166"/>
        <end position="1179"/>
    </location>
</feature>
<dbReference type="GO" id="GO:0005814">
    <property type="term" value="C:centriole"/>
    <property type="evidence" value="ECO:0000318"/>
    <property type="project" value="GO_Central"/>
</dbReference>
<feature type="coiled-coil region" evidence="1">
    <location>
        <begin position="894"/>
        <end position="935"/>
    </location>
</feature>
<proteinExistence type="predicted"/>
<evidence type="ECO:0000256" key="1">
    <source>
        <dbReference type="SAM" id="Coils"/>
    </source>
</evidence>
<dbReference type="Gene3D" id="1.10.287.1490">
    <property type="match status" value="1"/>
</dbReference>
<feature type="region of interest" description="Disordered" evidence="2">
    <location>
        <begin position="262"/>
        <end position="436"/>
    </location>
</feature>
<feature type="compositionally biased region" description="Polar residues" evidence="2">
    <location>
        <begin position="84"/>
        <end position="112"/>
    </location>
</feature>
<organism evidence="3 4">
    <name type="scientific">Branchiostoma floridae</name>
    <name type="common">Florida lancelet</name>
    <name type="synonym">Amphioxus</name>
    <dbReference type="NCBI Taxonomy" id="7739"/>
    <lineage>
        <taxon>Eukaryota</taxon>
        <taxon>Metazoa</taxon>
        <taxon>Chordata</taxon>
        <taxon>Cephalochordata</taxon>
        <taxon>Leptocardii</taxon>
        <taxon>Amphioxiformes</taxon>
        <taxon>Branchiostomatidae</taxon>
        <taxon>Branchiostoma</taxon>
    </lineage>
</organism>
<feature type="compositionally biased region" description="Polar residues" evidence="2">
    <location>
        <begin position="587"/>
        <end position="596"/>
    </location>
</feature>
<feature type="compositionally biased region" description="Basic and acidic residues" evidence="2">
    <location>
        <begin position="283"/>
        <end position="299"/>
    </location>
</feature>
<keyword evidence="3" id="KW-1185">Reference proteome</keyword>
<evidence type="ECO:0000313" key="4">
    <source>
        <dbReference type="RefSeq" id="XP_035692138.1"/>
    </source>
</evidence>
<feature type="compositionally biased region" description="Polar residues" evidence="2">
    <location>
        <begin position="165"/>
        <end position="185"/>
    </location>
</feature>
<dbReference type="KEGG" id="bfo:118426711"/>
<keyword evidence="1" id="KW-0175">Coiled coil</keyword>
<reference evidence="4 5" key="2">
    <citation type="submission" date="2025-04" db="UniProtKB">
        <authorList>
            <consortium name="RefSeq"/>
        </authorList>
    </citation>
    <scope>IDENTIFICATION</scope>
    <source>
        <strain evidence="4 5">S238N-H82</strain>
        <tissue evidence="4 5">Testes</tissue>
    </source>
</reference>
<accession>A0A9J7M1A3</accession>
<feature type="compositionally biased region" description="Basic and acidic residues" evidence="2">
    <location>
        <begin position="416"/>
        <end position="432"/>
    </location>
</feature>
<dbReference type="OrthoDB" id="6288856at2759"/>
<feature type="region of interest" description="Disordered" evidence="2">
    <location>
        <begin position="580"/>
        <end position="600"/>
    </location>
</feature>
<dbReference type="OMA" id="RQHRENE"/>
<feature type="compositionally biased region" description="Polar residues" evidence="2">
    <location>
        <begin position="121"/>
        <end position="132"/>
    </location>
</feature>
<feature type="compositionally biased region" description="Basic and acidic residues" evidence="2">
    <location>
        <begin position="1103"/>
        <end position="1121"/>
    </location>
</feature>
<feature type="compositionally biased region" description="Polar residues" evidence="2">
    <location>
        <begin position="950"/>
        <end position="961"/>
    </location>
</feature>
<dbReference type="AlphaFoldDB" id="A0A9J7M1A3"/>
<feature type="compositionally biased region" description="Polar residues" evidence="2">
    <location>
        <begin position="332"/>
        <end position="350"/>
    </location>
</feature>
<dbReference type="Proteomes" id="UP000001554">
    <property type="component" value="Chromosome 11"/>
</dbReference>
<feature type="coiled-coil region" evidence="1">
    <location>
        <begin position="1196"/>
        <end position="1223"/>
    </location>
</feature>
<feature type="region of interest" description="Disordered" evidence="2">
    <location>
        <begin position="1"/>
        <end position="185"/>
    </location>
</feature>
<reference evidence="3" key="1">
    <citation type="journal article" date="2020" name="Nat. Ecol. Evol.">
        <title>Deeply conserved synteny resolves early events in vertebrate evolution.</title>
        <authorList>
            <person name="Simakov O."/>
            <person name="Marletaz F."/>
            <person name="Yue J.X."/>
            <person name="O'Connell B."/>
            <person name="Jenkins J."/>
            <person name="Brandt A."/>
            <person name="Calef R."/>
            <person name="Tung C.H."/>
            <person name="Huang T.K."/>
            <person name="Schmutz J."/>
            <person name="Satoh N."/>
            <person name="Yu J.K."/>
            <person name="Putnam N.H."/>
            <person name="Green R.E."/>
            <person name="Rokhsar D.S."/>
        </authorList>
    </citation>
    <scope>NUCLEOTIDE SEQUENCE [LARGE SCALE GENOMIC DNA]</scope>
    <source>
        <strain evidence="3">S238N-H82</strain>
    </source>
</reference>
<dbReference type="InterPro" id="IPR026636">
    <property type="entry name" value="MPHOSPH9"/>
</dbReference>
<dbReference type="RefSeq" id="XP_035692139.1">
    <property type="nucleotide sequence ID" value="XM_035836246.1"/>
</dbReference>
<evidence type="ECO:0000313" key="5">
    <source>
        <dbReference type="RefSeq" id="XP_035692139.1"/>
    </source>
</evidence>
<dbReference type="SUPFAM" id="SSF57997">
    <property type="entry name" value="Tropomyosin"/>
    <property type="match status" value="1"/>
</dbReference>
<feature type="compositionally biased region" description="Basic and acidic residues" evidence="2">
    <location>
        <begin position="1014"/>
        <end position="1023"/>
    </location>
</feature>
<feature type="compositionally biased region" description="Polar residues" evidence="2">
    <location>
        <begin position="16"/>
        <end position="33"/>
    </location>
</feature>
<feature type="compositionally biased region" description="Low complexity" evidence="2">
    <location>
        <begin position="1062"/>
        <end position="1080"/>
    </location>
</feature>
<dbReference type="RefSeq" id="XP_035692138.1">
    <property type="nucleotide sequence ID" value="XM_035836245.1"/>
</dbReference>
<gene>
    <name evidence="4 5" type="primary">LOC118426711</name>
</gene>
<evidence type="ECO:0000256" key="2">
    <source>
        <dbReference type="SAM" id="MobiDB-lite"/>
    </source>
</evidence>
<name>A0A9J7M1A3_BRAFL</name>
<feature type="compositionally biased region" description="Low complexity" evidence="2">
    <location>
        <begin position="269"/>
        <end position="282"/>
    </location>
</feature>
<sequence>MAAATDAKPPFDGDLTTDSGFLSQNPLTTTQLDVTVEGLKEEENSSVTTPANTAGDVVTTENGDPGIEDLKSSNGNAGLKDTNTKTTSHLHGESLQTEAPGTEDQNSTQQEDSGLVEMASRASSDTISQTGSEPKEDVTLQQDGGLGKTEGQKSLPEDVGKTRSPRLSGSPWDNRTSPLSFDQHSPVTPWPLETMSVYVDKMSEYEGEGRRRMLEERWLQLFQEMELRHQEHMLAQQEAHQRQIRHIQVQIEREMLHHQLRQDRRIDSGGKNSSGIGSSRGSPAKEEQFVIKPIAENRARQSSSATDIADSLENVSRQTSRIEDNSPESVGYNKSTPFPQQSVPQMQVTDATDEDEDFPSVSTTNTPKAKEHKSNGLHGQSEVIAAQWPLREPPKDTQLTKPLTTWSKRQQSVQQKSRDDPKPPTDSIKARNEEEEVNKFYPSVPYSRYPAHDAQILKIGENGSITEEFVPAGPVESVSPSTTVCSGFSYWKMDENELYQKLPDDLTLNEVSVELSPPRGVVPSQPLPERHARSQGTEGQRQPPSQGQLPPDPMKVAQMTPGTKLKTELRDRHEKMKAYMADVDMTSDPTGTTKDPSLTEDPVVASNIRVNLREKHARHMADLRAYYEEEITELHSQLERANNQSPYKRLEDGNKRLRERCEHLEETLQSANGRIQDLEDTVQSMEPKQRSPPSPITAQNSSPVEHIMSENERLRQKVAELEKALADANRHAGELESTLSSLEKSQAQLQSLNSVTSSPMYAELLQANNRLKSRCQQAEEQAQQSHVRIHNLESQLHSLQGKLTEWSDHYENTTRTVEVLQDSLEQTRRQSSMDTDTVLKLETRNRQLEREMQETLKADAMRASAIEIEQNLMKKVVEEYGALGREHQSTKAALKESEDKLFDARSEVVEMKRAIGKLEVQLKQVEHENNLMREKGLSPTVTLAEIQQSLSQSGGRFSSPTARRRWLAPSTQHNVFTGEPLDRSPSYIHTAPQETAQEAEAERPLSPIIQAAIELDRRKHDTAQQRSPKRYGSDETSSETLDSEDGRRTYREPRYSPKRARPGTPKKNQQTQTPPKTGQGRVTDRLSGKQNRSPKKSLSPKFHSLDKENDREARFDVEVPTRDNGASLRRNLHFTPPATQRMSVDPRVASAVEAVKSGTVTSRPQWENKRTTLAAEKKTPKGPSPVRPPYDTDDAMRERMAKVRDVEMRFDELNEEKRQLESSLSRIPSSGPRLTRQMKLDQEALEDRLDKVVKELGSVRMTLRRYNVLRS</sequence>
<feature type="compositionally biased region" description="Polar residues" evidence="2">
    <location>
        <begin position="534"/>
        <end position="548"/>
    </location>
</feature>